<gene>
    <name evidence="2" type="ORF">JJB09_11300</name>
</gene>
<proteinExistence type="predicted"/>
<dbReference type="EMBL" id="JAEQNC010000005">
    <property type="protein sequence ID" value="MBL0372614.1"/>
    <property type="molecule type" value="Genomic_DNA"/>
</dbReference>
<dbReference type="Proteomes" id="UP000633219">
    <property type="component" value="Unassembled WGS sequence"/>
</dbReference>
<organism evidence="2 3">
    <name type="scientific">Rhizobium setariae</name>
    <dbReference type="NCBI Taxonomy" id="2801340"/>
    <lineage>
        <taxon>Bacteria</taxon>
        <taxon>Pseudomonadati</taxon>
        <taxon>Pseudomonadota</taxon>
        <taxon>Alphaproteobacteria</taxon>
        <taxon>Hyphomicrobiales</taxon>
        <taxon>Rhizobiaceae</taxon>
        <taxon>Rhizobium/Agrobacterium group</taxon>
        <taxon>Rhizobium</taxon>
    </lineage>
</organism>
<keyword evidence="3" id="KW-1185">Reference proteome</keyword>
<evidence type="ECO:0000313" key="3">
    <source>
        <dbReference type="Proteomes" id="UP000633219"/>
    </source>
</evidence>
<feature type="compositionally biased region" description="Basic residues" evidence="1">
    <location>
        <begin position="315"/>
        <end position="329"/>
    </location>
</feature>
<feature type="region of interest" description="Disordered" evidence="1">
    <location>
        <begin position="312"/>
        <end position="333"/>
    </location>
</feature>
<feature type="compositionally biased region" description="Basic and acidic residues" evidence="1">
    <location>
        <begin position="408"/>
        <end position="426"/>
    </location>
</feature>
<feature type="region of interest" description="Disordered" evidence="1">
    <location>
        <begin position="103"/>
        <end position="130"/>
    </location>
</feature>
<protein>
    <submittedName>
        <fullName evidence="2">Uncharacterized protein</fullName>
    </submittedName>
</protein>
<feature type="compositionally biased region" description="Polar residues" evidence="1">
    <location>
        <begin position="111"/>
        <end position="123"/>
    </location>
</feature>
<feature type="region of interest" description="Disordered" evidence="1">
    <location>
        <begin position="406"/>
        <end position="426"/>
    </location>
</feature>
<name>A0A936YLF3_9HYPH</name>
<evidence type="ECO:0000256" key="1">
    <source>
        <dbReference type="SAM" id="MobiDB-lite"/>
    </source>
</evidence>
<comment type="caution">
    <text evidence="2">The sequence shown here is derived from an EMBL/GenBank/DDBJ whole genome shotgun (WGS) entry which is preliminary data.</text>
</comment>
<sequence>MKRTFTRRELYDLVWSSPILKLAEQFEISDRGLAKTCERHQIPVPGRGYWARLEAGQSVTKTPLWKIDNPALETVHIGGTKPAINPYVELAIQTAAAVVRKSKSARHDVPASSQAEARSSPRQPVTFDPVKRPHISVSGIAVELRNTTPDEIGEISVAGIRIQHSTRTRLIAFLHHFALGLEQRGVHLKQGDRGIIASIEPDDIRIEITEDRRRAKHVPTPTELRKKQEFDTRWELARKRGQWLDNERFWPEYDYIHSGKLTFEIANWADGARKRWADGKTQSVESMLDGICDGVLFHLAYDKARREEREEQERRRRHLAHRRELHQKRQQREGKRLSFLRALAKHQREAKDLKVTIEAASAALETSNPVLSRMMEWAKVRLRYLEAQNDPEMLTTNLVQQNLFPETDELHDPEGDPPEKRNYWDD</sequence>
<reference evidence="2" key="1">
    <citation type="submission" date="2021-01" db="EMBL/GenBank/DDBJ databases">
        <title>Rhizobium sp. strain KVB221 16S ribosomal RNA gene Genome sequencing and assembly.</title>
        <authorList>
            <person name="Kang M."/>
        </authorList>
    </citation>
    <scope>NUCLEOTIDE SEQUENCE</scope>
    <source>
        <strain evidence="2">KVB221</strain>
    </source>
</reference>
<dbReference type="RefSeq" id="WP_201657643.1">
    <property type="nucleotide sequence ID" value="NZ_JAEQNC010000005.1"/>
</dbReference>
<dbReference type="AlphaFoldDB" id="A0A936YLF3"/>
<evidence type="ECO:0000313" key="2">
    <source>
        <dbReference type="EMBL" id="MBL0372614.1"/>
    </source>
</evidence>
<accession>A0A936YLF3</accession>